<dbReference type="EMBL" id="CP000094">
    <property type="protein sequence ID" value="ABA75122.1"/>
    <property type="molecule type" value="Genomic_DNA"/>
</dbReference>
<sequence>MMCALSPREISMRFMPSVLRLAALSVGLALATSAMATDESQLIESINSYRSQPQRCGSQASSELPPLSADPRLILPASGVVDLQQAMSSARYPMVNVQAITLNGPRDAASAMKAIQESFCQVVLDPQFVDIGVSRADRDWRITLARPLLSARLGDGQAEGQKLLEQLNAARTQPRQCGGQAFAATAPLAWNAVLGGVAQEHSREMANNNYFDHKDRNGGTPGDRAELAGYSGQQVGENIAAGQDTVQKVVAGWLASPGHCANLMNPQYRELGAAYAVDPKSSAGIYWTAMFGGE</sequence>
<dbReference type="KEGG" id="pfo:Pfl01_3384"/>
<dbReference type="Pfam" id="PF00188">
    <property type="entry name" value="CAP"/>
    <property type="match status" value="1"/>
</dbReference>
<reference evidence="3 4" key="1">
    <citation type="journal article" date="2009" name="Genome Biol.">
        <title>Genomic and genetic analyses of diversity and plant interactions of Pseudomonas fluorescens.</title>
        <authorList>
            <person name="Silby M.W."/>
            <person name="Cerdeno-Tarraga A.M."/>
            <person name="Vernikos G.S."/>
            <person name="Giddens S.R."/>
            <person name="Jackson R.W."/>
            <person name="Preston G.M."/>
            <person name="Zhang X.X."/>
            <person name="Moon C.D."/>
            <person name="Gehrig S.M."/>
            <person name="Godfrey S.A."/>
            <person name="Knight C.G."/>
            <person name="Malone J.G."/>
            <person name="Robinson Z."/>
            <person name="Spiers A.J."/>
            <person name="Harris S."/>
            <person name="Challis G.L."/>
            <person name="Yaxley A.M."/>
            <person name="Harris D."/>
            <person name="Seeger K."/>
            <person name="Murphy L."/>
            <person name="Rutter S."/>
            <person name="Squares R."/>
            <person name="Quail M.A."/>
            <person name="Saunders E."/>
            <person name="Mavromatis K."/>
            <person name="Brettin T.S."/>
            <person name="Bentley S.D."/>
            <person name="Hothersall J."/>
            <person name="Stephens E."/>
            <person name="Thomas C.M."/>
            <person name="Parkhill J."/>
            <person name="Levy S.B."/>
            <person name="Rainey P.B."/>
            <person name="Thomson N.R."/>
        </authorList>
    </citation>
    <scope>NUCLEOTIDE SEQUENCE [LARGE SCALE GENOMIC DNA]</scope>
    <source>
        <strain evidence="3 4">Pf0-1</strain>
    </source>
</reference>
<feature type="domain" description="SCP" evidence="2">
    <location>
        <begin position="166"/>
        <end position="291"/>
    </location>
</feature>
<evidence type="ECO:0000313" key="3">
    <source>
        <dbReference type="EMBL" id="ABA75122.1"/>
    </source>
</evidence>
<dbReference type="InterPro" id="IPR035940">
    <property type="entry name" value="CAP_sf"/>
</dbReference>
<evidence type="ECO:0000259" key="2">
    <source>
        <dbReference type="Pfam" id="PF00188"/>
    </source>
</evidence>
<gene>
    <name evidence="3" type="ordered locus">Pfl01_3384</name>
</gene>
<feature type="signal peptide" evidence="1">
    <location>
        <begin position="1"/>
        <end position="36"/>
    </location>
</feature>
<dbReference type="Proteomes" id="UP000002704">
    <property type="component" value="Chromosome"/>
</dbReference>
<proteinExistence type="predicted"/>
<dbReference type="CDD" id="cd05379">
    <property type="entry name" value="CAP_bacterial"/>
    <property type="match status" value="1"/>
</dbReference>
<dbReference type="Gene3D" id="3.40.33.10">
    <property type="entry name" value="CAP"/>
    <property type="match status" value="1"/>
</dbReference>
<protein>
    <recommendedName>
        <fullName evidence="2">SCP domain-containing protein</fullName>
    </recommendedName>
</protein>
<dbReference type="PANTHER" id="PTHR31157">
    <property type="entry name" value="SCP DOMAIN-CONTAINING PROTEIN"/>
    <property type="match status" value="1"/>
</dbReference>
<dbReference type="HOGENOM" id="CLU_087281_0_0_6"/>
<feature type="chain" id="PRO_5004227222" description="SCP domain-containing protein" evidence="1">
    <location>
        <begin position="37"/>
        <end position="294"/>
    </location>
</feature>
<evidence type="ECO:0000256" key="1">
    <source>
        <dbReference type="SAM" id="SignalP"/>
    </source>
</evidence>
<dbReference type="InterPro" id="IPR014044">
    <property type="entry name" value="CAP_dom"/>
</dbReference>
<dbReference type="eggNOG" id="COG2340">
    <property type="taxonomic scope" value="Bacteria"/>
</dbReference>
<dbReference type="AlphaFoldDB" id="Q3KAT2"/>
<dbReference type="PANTHER" id="PTHR31157:SF1">
    <property type="entry name" value="SCP DOMAIN-CONTAINING PROTEIN"/>
    <property type="match status" value="1"/>
</dbReference>
<accession>Q3KAT2</accession>
<dbReference type="SUPFAM" id="SSF55797">
    <property type="entry name" value="PR-1-like"/>
    <property type="match status" value="1"/>
</dbReference>
<organism evidence="3 4">
    <name type="scientific">Pseudomonas fluorescens (strain Pf0-1)</name>
    <dbReference type="NCBI Taxonomy" id="205922"/>
    <lineage>
        <taxon>Bacteria</taxon>
        <taxon>Pseudomonadati</taxon>
        <taxon>Pseudomonadota</taxon>
        <taxon>Gammaproteobacteria</taxon>
        <taxon>Pseudomonadales</taxon>
        <taxon>Pseudomonadaceae</taxon>
        <taxon>Pseudomonas</taxon>
    </lineage>
</organism>
<keyword evidence="1" id="KW-0732">Signal</keyword>
<name>Q3KAT2_PSEPF</name>
<evidence type="ECO:0000313" key="4">
    <source>
        <dbReference type="Proteomes" id="UP000002704"/>
    </source>
</evidence>